<keyword evidence="2" id="KW-1185">Reference proteome</keyword>
<reference evidence="1 2" key="1">
    <citation type="submission" date="2021-01" db="EMBL/GenBank/DDBJ databases">
        <title>Complete genome sequences of Corynebacterium macginleyi strains isolated from infectious keratitis.</title>
        <authorList>
            <person name="Sagerfors S."/>
            <person name="Poehlein A."/>
            <person name="Soderquist B."/>
            <person name="Bruggemann H."/>
        </authorList>
    </citation>
    <scope>NUCLEOTIDE SEQUENCE [LARGE SCALE GENOMIC DNA]</scope>
    <source>
        <strain evidence="1 2">12T220</strain>
    </source>
</reference>
<proteinExistence type="predicted"/>
<gene>
    <name evidence="1" type="ORF">GWO63_010175</name>
</gene>
<name>A0ABS1Y865_9CORY</name>
<dbReference type="Proteomes" id="UP001518680">
    <property type="component" value="Unassembled WGS sequence"/>
</dbReference>
<protein>
    <recommendedName>
        <fullName evidence="3">Phospholipase D-like domain-containing protein</fullName>
    </recommendedName>
</protein>
<comment type="caution">
    <text evidence="1">The sequence shown here is derived from an EMBL/GenBank/DDBJ whole genome shotgun (WGS) entry which is preliminary data.</text>
</comment>
<evidence type="ECO:0008006" key="3">
    <source>
        <dbReference type="Google" id="ProtNLM"/>
    </source>
</evidence>
<evidence type="ECO:0000313" key="2">
    <source>
        <dbReference type="Proteomes" id="UP001518680"/>
    </source>
</evidence>
<organism evidence="1 2">
    <name type="scientific">Corynebacterium macginleyi</name>
    <dbReference type="NCBI Taxonomy" id="38290"/>
    <lineage>
        <taxon>Bacteria</taxon>
        <taxon>Bacillati</taxon>
        <taxon>Actinomycetota</taxon>
        <taxon>Actinomycetes</taxon>
        <taxon>Mycobacteriales</taxon>
        <taxon>Corynebacteriaceae</taxon>
        <taxon>Corynebacterium</taxon>
    </lineage>
</organism>
<dbReference type="EMBL" id="JAACBX020000002">
    <property type="protein sequence ID" value="MBM0244594.1"/>
    <property type="molecule type" value="Genomic_DNA"/>
</dbReference>
<accession>A0ABS1Y865</accession>
<evidence type="ECO:0000313" key="1">
    <source>
        <dbReference type="EMBL" id="MBM0244594.1"/>
    </source>
</evidence>
<sequence>MGADFGFDFTTAQKKHLGELFESMATIKPAKVAGKKTRSIARFSKAGVAAQSIAGFDHDTTISGLTYGQFSLVDLIQATLEVTGPADVTIATWSSGFYDIEAAKNFADDGRIRSIRFVMDSGRQKKGQAGVTDIASLFGEEAIITVRTHAKFVLISNEDWSVVITSSMNLNKNIRTEQFEMTDDLEKFCMFADFVDIAFDEVPPSRSYGRVMPALRGVDPSRSVVSVPGVARNTGAIVMGAPTSIAREAG</sequence>